<evidence type="ECO:0000256" key="1">
    <source>
        <dbReference type="ARBA" id="ARBA00010759"/>
    </source>
</evidence>
<comment type="caution">
    <text evidence="3">The sequence shown here is derived from an EMBL/GenBank/DDBJ whole genome shotgun (WGS) entry which is preliminary data.</text>
</comment>
<dbReference type="GO" id="GO:0042586">
    <property type="term" value="F:peptide deformylase activity"/>
    <property type="evidence" value="ECO:0007669"/>
    <property type="project" value="UniProtKB-UniRule"/>
</dbReference>
<feature type="binding site" evidence="2">
    <location>
        <position position="93"/>
    </location>
    <ligand>
        <name>Fe cation</name>
        <dbReference type="ChEBI" id="CHEBI:24875"/>
    </ligand>
</feature>
<dbReference type="NCBIfam" id="NF001159">
    <property type="entry name" value="PRK00150.1-3"/>
    <property type="match status" value="1"/>
</dbReference>
<keyword evidence="4" id="KW-1185">Reference proteome</keyword>
<dbReference type="PRINTS" id="PR01576">
    <property type="entry name" value="PDEFORMYLASE"/>
</dbReference>
<keyword evidence="2 3" id="KW-0378">Hydrolase</keyword>
<keyword evidence="2" id="KW-0648">Protein biosynthesis</keyword>
<dbReference type="Pfam" id="PF01327">
    <property type="entry name" value="Pep_deformylase"/>
    <property type="match status" value="1"/>
</dbReference>
<keyword evidence="2" id="KW-0408">Iron</keyword>
<dbReference type="Gene3D" id="3.90.45.10">
    <property type="entry name" value="Peptide deformylase"/>
    <property type="match status" value="1"/>
</dbReference>
<evidence type="ECO:0000313" key="4">
    <source>
        <dbReference type="Proteomes" id="UP000253977"/>
    </source>
</evidence>
<feature type="binding site" evidence="2">
    <location>
        <position position="135"/>
    </location>
    <ligand>
        <name>Fe cation</name>
        <dbReference type="ChEBI" id="CHEBI:24875"/>
    </ligand>
</feature>
<dbReference type="InterPro" id="IPR023635">
    <property type="entry name" value="Peptide_deformylase"/>
</dbReference>
<dbReference type="HAMAP" id="MF_00163">
    <property type="entry name" value="Pep_deformylase"/>
    <property type="match status" value="1"/>
</dbReference>
<dbReference type="PANTHER" id="PTHR10458:SF22">
    <property type="entry name" value="PEPTIDE DEFORMYLASE"/>
    <property type="match status" value="1"/>
</dbReference>
<dbReference type="SUPFAM" id="SSF56420">
    <property type="entry name" value="Peptide deformylase"/>
    <property type="match status" value="1"/>
</dbReference>
<name>A0A369TTD7_9RHOB</name>
<feature type="binding site" evidence="2">
    <location>
        <position position="139"/>
    </location>
    <ligand>
        <name>Fe cation</name>
        <dbReference type="ChEBI" id="CHEBI:24875"/>
    </ligand>
</feature>
<dbReference type="RefSeq" id="WP_114509507.1">
    <property type="nucleotide sequence ID" value="NZ_QPMK01000002.1"/>
</dbReference>
<protein>
    <recommendedName>
        <fullName evidence="2">Peptide deformylase</fullName>
        <shortName evidence="2">PDF</shortName>
        <ecNumber evidence="2">3.5.1.88</ecNumber>
    </recommendedName>
    <alternativeName>
        <fullName evidence="2">Polypeptide deformylase</fullName>
    </alternativeName>
</protein>
<organism evidence="3 4">
    <name type="scientific">Thalassococcus profundi</name>
    <dbReference type="NCBI Taxonomy" id="2282382"/>
    <lineage>
        <taxon>Bacteria</taxon>
        <taxon>Pseudomonadati</taxon>
        <taxon>Pseudomonadota</taxon>
        <taxon>Alphaproteobacteria</taxon>
        <taxon>Rhodobacterales</taxon>
        <taxon>Roseobacteraceae</taxon>
        <taxon>Thalassococcus</taxon>
    </lineage>
</organism>
<comment type="cofactor">
    <cofactor evidence="2">
        <name>Fe(2+)</name>
        <dbReference type="ChEBI" id="CHEBI:29033"/>
    </cofactor>
    <text evidence="2">Binds 1 Fe(2+) ion.</text>
</comment>
<accession>A0A369TTD7</accession>
<dbReference type="OrthoDB" id="9804313at2"/>
<reference evidence="3 4" key="1">
    <citation type="submission" date="2018-07" db="EMBL/GenBank/DDBJ databases">
        <title>Thalassococcus profundi sp. nov., a marine bacterium isolated from deep seawater of Okinawa Trough.</title>
        <authorList>
            <person name="Yu M."/>
        </authorList>
    </citation>
    <scope>NUCLEOTIDE SEQUENCE [LARGE SCALE GENOMIC DNA]</scope>
    <source>
        <strain evidence="3 4">WRAS1</strain>
    </source>
</reference>
<comment type="similarity">
    <text evidence="1 2">Belongs to the polypeptide deformylase family.</text>
</comment>
<dbReference type="AlphaFoldDB" id="A0A369TTD7"/>
<comment type="catalytic activity">
    <reaction evidence="2">
        <text>N-terminal N-formyl-L-methionyl-[peptide] + H2O = N-terminal L-methionyl-[peptide] + formate</text>
        <dbReference type="Rhea" id="RHEA:24420"/>
        <dbReference type="Rhea" id="RHEA-COMP:10639"/>
        <dbReference type="Rhea" id="RHEA-COMP:10640"/>
        <dbReference type="ChEBI" id="CHEBI:15377"/>
        <dbReference type="ChEBI" id="CHEBI:15740"/>
        <dbReference type="ChEBI" id="CHEBI:49298"/>
        <dbReference type="ChEBI" id="CHEBI:64731"/>
        <dbReference type="EC" id="3.5.1.88"/>
    </reaction>
</comment>
<keyword evidence="2" id="KW-0479">Metal-binding</keyword>
<sequence>MSVLKILRWPDPVLQQVCTPVCDVAAVDALIGDMFDTMYAAPGRGLAAPQVGKLLRLFVMDVGWKEGTRTPMVCINPEVVDACETVVTREEGCLSIPGVMADVTRPDAVTLAYTDAAGRQRETRLTGFAAACAQHELDHLDGIVTFDRVDADQRAALEAAYGMPA</sequence>
<comment type="function">
    <text evidence="2">Removes the formyl group from the N-terminal Met of newly synthesized proteins. Requires at least a dipeptide for an efficient rate of reaction. N-terminal L-methionine is a prerequisite for activity but the enzyme has broad specificity at other positions.</text>
</comment>
<evidence type="ECO:0000256" key="2">
    <source>
        <dbReference type="HAMAP-Rule" id="MF_00163"/>
    </source>
</evidence>
<evidence type="ECO:0000313" key="3">
    <source>
        <dbReference type="EMBL" id="RDD67695.1"/>
    </source>
</evidence>
<dbReference type="PANTHER" id="PTHR10458">
    <property type="entry name" value="PEPTIDE DEFORMYLASE"/>
    <property type="match status" value="1"/>
</dbReference>
<dbReference type="NCBIfam" id="TIGR00079">
    <property type="entry name" value="pept_deformyl"/>
    <property type="match status" value="1"/>
</dbReference>
<dbReference type="CDD" id="cd00487">
    <property type="entry name" value="Pep_deformylase"/>
    <property type="match status" value="1"/>
</dbReference>
<gene>
    <name evidence="2 3" type="primary">def</name>
    <name evidence="3" type="ORF">DU478_03300</name>
</gene>
<proteinExistence type="inferred from homology"/>
<dbReference type="InterPro" id="IPR036821">
    <property type="entry name" value="Peptide_deformylase_sf"/>
</dbReference>
<feature type="active site" evidence="2">
    <location>
        <position position="136"/>
    </location>
</feature>
<dbReference type="Proteomes" id="UP000253977">
    <property type="component" value="Unassembled WGS sequence"/>
</dbReference>
<dbReference type="EMBL" id="QPMK01000002">
    <property type="protein sequence ID" value="RDD67695.1"/>
    <property type="molecule type" value="Genomic_DNA"/>
</dbReference>
<dbReference type="EC" id="3.5.1.88" evidence="2"/>
<dbReference type="PIRSF" id="PIRSF004749">
    <property type="entry name" value="Pep_def"/>
    <property type="match status" value="1"/>
</dbReference>
<dbReference type="GO" id="GO:0046872">
    <property type="term" value="F:metal ion binding"/>
    <property type="evidence" value="ECO:0007669"/>
    <property type="project" value="UniProtKB-KW"/>
</dbReference>
<dbReference type="GO" id="GO:0006412">
    <property type="term" value="P:translation"/>
    <property type="evidence" value="ECO:0007669"/>
    <property type="project" value="UniProtKB-UniRule"/>
</dbReference>